<evidence type="ECO:0000313" key="1">
    <source>
        <dbReference type="EMBL" id="MBD2777791.1"/>
    </source>
</evidence>
<comment type="caution">
    <text evidence="1">The sequence shown here is derived from an EMBL/GenBank/DDBJ whole genome shotgun (WGS) entry which is preliminary data.</text>
</comment>
<dbReference type="InterPro" id="IPR011518">
    <property type="entry name" value="Transposase_36"/>
</dbReference>
<dbReference type="AlphaFoldDB" id="A0A8J6XRB3"/>
<dbReference type="Gene3D" id="3.30.420.10">
    <property type="entry name" value="Ribonuclease H-like superfamily/Ribonuclease H"/>
    <property type="match status" value="1"/>
</dbReference>
<gene>
    <name evidence="1" type="ORF">ICL16_38555</name>
</gene>
<reference evidence="1" key="1">
    <citation type="submission" date="2020-09" db="EMBL/GenBank/DDBJ databases">
        <title>Iningainema tapete sp. nov. (Scytonemataceae, Cyanobacteria) from greenhouses in central Florida (USA) produces two types of nodularin with biosynthetic potential for microcystin-LR and anabaenopeptins.</title>
        <authorList>
            <person name="Berthold D.E."/>
            <person name="Lefler F.W."/>
            <person name="Huang I.-S."/>
            <person name="Abdulla H."/>
            <person name="Zimba P.V."/>
            <person name="Laughinghouse H.D. IV."/>
        </authorList>
    </citation>
    <scope>NUCLEOTIDE SEQUENCE</scope>
    <source>
        <strain evidence="1">BLCCT55</strain>
    </source>
</reference>
<dbReference type="GO" id="GO:0003676">
    <property type="term" value="F:nucleic acid binding"/>
    <property type="evidence" value="ECO:0007669"/>
    <property type="project" value="InterPro"/>
</dbReference>
<protein>
    <submittedName>
        <fullName evidence="1">Transposase</fullName>
    </submittedName>
</protein>
<accession>A0A8J6XRB3</accession>
<keyword evidence="2" id="KW-1185">Reference proteome</keyword>
<sequence length="232" mass="26356">MCKVKAANSSSDNNPKSLRISIDSKAKVKIGNLSRDGYDRTIEARKADDHDTEWSAVLVPLGILDVQSDRLSIYFGQSAETSDFVVDCLSTWWSENKSLYRGLEELVINLDNGSAVRSDRTQFIKRMVEFSQTTQLKIKLIYYPPYHSKYNPDERCWAVLENYWNGGILNSIEAAIAWASNMTWNGVSPVVKLFEGSYEKGVTVGSEELEMLKHFWLRSVDLPKWDVTVVPC</sequence>
<dbReference type="Proteomes" id="UP000629098">
    <property type="component" value="Unassembled WGS sequence"/>
</dbReference>
<dbReference type="InterPro" id="IPR036397">
    <property type="entry name" value="RNaseH_sf"/>
</dbReference>
<dbReference type="EMBL" id="JACXAE010000118">
    <property type="protein sequence ID" value="MBD2777791.1"/>
    <property type="molecule type" value="Genomic_DNA"/>
</dbReference>
<evidence type="ECO:0000313" key="2">
    <source>
        <dbReference type="Proteomes" id="UP000629098"/>
    </source>
</evidence>
<organism evidence="1 2">
    <name type="scientific">Iningainema tapete BLCC-T55</name>
    <dbReference type="NCBI Taxonomy" id="2748662"/>
    <lineage>
        <taxon>Bacteria</taxon>
        <taxon>Bacillati</taxon>
        <taxon>Cyanobacteriota</taxon>
        <taxon>Cyanophyceae</taxon>
        <taxon>Nostocales</taxon>
        <taxon>Scytonemataceae</taxon>
        <taxon>Iningainema tapete</taxon>
    </lineage>
</organism>
<proteinExistence type="predicted"/>
<name>A0A8J6XRB3_9CYAN</name>
<dbReference type="Pfam" id="PF07592">
    <property type="entry name" value="DDE_Tnp_ISAZ013"/>
    <property type="match status" value="1"/>
</dbReference>